<sequence length="127" mass="15236">MLYRPFENRLNTELNKHQLHRAQWTILYYLFHHGSATNVEISQYQGVEKPTVTRTMTSLENLGYVEHQPSKDKREKRMQLTKLGQKVYQEVRVTIDQYEEEVLTGISEEEQLETIRILQEIRQNIMK</sequence>
<dbReference type="PRINTS" id="PR00598">
    <property type="entry name" value="HTHMARR"/>
</dbReference>
<dbReference type="InterPro" id="IPR036388">
    <property type="entry name" value="WH-like_DNA-bd_sf"/>
</dbReference>
<dbReference type="InterPro" id="IPR011991">
    <property type="entry name" value="ArsR-like_HTH"/>
</dbReference>
<evidence type="ECO:0000256" key="1">
    <source>
        <dbReference type="ARBA" id="ARBA00023015"/>
    </source>
</evidence>
<keyword evidence="2" id="KW-0238">DNA-binding</keyword>
<dbReference type="EMBL" id="JAGXBY010000003">
    <property type="protein sequence ID" value="MBS3680857.1"/>
    <property type="molecule type" value="Genomic_DNA"/>
</dbReference>
<keyword evidence="6" id="KW-1185">Reference proteome</keyword>
<evidence type="ECO:0000313" key="5">
    <source>
        <dbReference type="EMBL" id="MBS3680857.1"/>
    </source>
</evidence>
<dbReference type="CDD" id="cd00090">
    <property type="entry name" value="HTH_ARSR"/>
    <property type="match status" value="1"/>
</dbReference>
<dbReference type="InterPro" id="IPR036390">
    <property type="entry name" value="WH_DNA-bd_sf"/>
</dbReference>
<comment type="caution">
    <text evidence="5">The sequence shown here is derived from an EMBL/GenBank/DDBJ whole genome shotgun (WGS) entry which is preliminary data.</text>
</comment>
<dbReference type="SMART" id="SM00347">
    <property type="entry name" value="HTH_MARR"/>
    <property type="match status" value="1"/>
</dbReference>
<dbReference type="SUPFAM" id="SSF46785">
    <property type="entry name" value="Winged helix' DNA-binding domain"/>
    <property type="match status" value="1"/>
</dbReference>
<accession>A0ABS5MFJ3</accession>
<evidence type="ECO:0000256" key="3">
    <source>
        <dbReference type="ARBA" id="ARBA00023163"/>
    </source>
</evidence>
<reference evidence="5 6" key="1">
    <citation type="submission" date="2021-05" db="EMBL/GenBank/DDBJ databases">
        <title>Ornithinibacillus massiliensis sp. nov.</title>
        <authorList>
            <person name="Iwaza R."/>
            <person name="Lagier J.-C."/>
            <person name="Raoult D."/>
        </authorList>
    </citation>
    <scope>NUCLEOTIDE SEQUENCE [LARGE SCALE GENOMIC DNA]</scope>
    <source>
        <strain evidence="5 6">Marseille-P3601</strain>
    </source>
</reference>
<dbReference type="Proteomes" id="UP000681870">
    <property type="component" value="Unassembled WGS sequence"/>
</dbReference>
<name>A0ABS5MFJ3_9BACI</name>
<proteinExistence type="predicted"/>
<evidence type="ECO:0000256" key="2">
    <source>
        <dbReference type="ARBA" id="ARBA00023125"/>
    </source>
</evidence>
<dbReference type="InterPro" id="IPR000835">
    <property type="entry name" value="HTH_MarR-typ"/>
</dbReference>
<dbReference type="RefSeq" id="WP_211741955.1">
    <property type="nucleotide sequence ID" value="NZ_JAGXBY010000003.1"/>
</dbReference>
<dbReference type="Pfam" id="PF01047">
    <property type="entry name" value="MarR"/>
    <property type="match status" value="1"/>
</dbReference>
<dbReference type="PANTHER" id="PTHR42756:SF1">
    <property type="entry name" value="TRANSCRIPTIONAL REPRESSOR OF EMRAB OPERON"/>
    <property type="match status" value="1"/>
</dbReference>
<dbReference type="PANTHER" id="PTHR42756">
    <property type="entry name" value="TRANSCRIPTIONAL REGULATOR, MARR"/>
    <property type="match status" value="1"/>
</dbReference>
<dbReference type="Gene3D" id="1.10.10.10">
    <property type="entry name" value="Winged helix-like DNA-binding domain superfamily/Winged helix DNA-binding domain"/>
    <property type="match status" value="1"/>
</dbReference>
<organism evidence="5 6">
    <name type="scientific">Ornithinibacillus massiliensis</name>
    <dbReference type="NCBI Taxonomy" id="1944633"/>
    <lineage>
        <taxon>Bacteria</taxon>
        <taxon>Bacillati</taxon>
        <taxon>Bacillota</taxon>
        <taxon>Bacilli</taxon>
        <taxon>Bacillales</taxon>
        <taxon>Bacillaceae</taxon>
        <taxon>Ornithinibacillus</taxon>
    </lineage>
</organism>
<keyword evidence="1" id="KW-0805">Transcription regulation</keyword>
<evidence type="ECO:0000313" key="6">
    <source>
        <dbReference type="Proteomes" id="UP000681870"/>
    </source>
</evidence>
<protein>
    <submittedName>
        <fullName evidence="5">MarR family transcriptional regulator</fullName>
    </submittedName>
</protein>
<keyword evidence="3" id="KW-0804">Transcription</keyword>
<feature type="domain" description="HTH marR-type" evidence="4">
    <location>
        <begin position="1"/>
        <end position="123"/>
    </location>
</feature>
<gene>
    <name evidence="5" type="ORF">KGF86_11575</name>
</gene>
<dbReference type="PROSITE" id="PS50995">
    <property type="entry name" value="HTH_MARR_2"/>
    <property type="match status" value="1"/>
</dbReference>
<evidence type="ECO:0000259" key="4">
    <source>
        <dbReference type="PROSITE" id="PS50995"/>
    </source>
</evidence>